<accession>A0A7S5WLW6</accession>
<feature type="compositionally biased region" description="Polar residues" evidence="1">
    <location>
        <begin position="36"/>
        <end position="55"/>
    </location>
</feature>
<name>A0A7S5WLW6_9VIRU</name>
<dbReference type="Pfam" id="PF20895">
    <property type="entry name" value="PsV_CP"/>
    <property type="match status" value="1"/>
</dbReference>
<organism evidence="2">
    <name type="scientific">Macrophomina phaseolina partitivirus 2</name>
    <dbReference type="NCBI Taxonomy" id="2741647"/>
    <lineage>
        <taxon>Viruses</taxon>
        <taxon>Riboviria</taxon>
        <taxon>Orthornavirae</taxon>
        <taxon>Pisuviricota</taxon>
        <taxon>Duplopiviricetes</taxon>
        <taxon>Durnavirales</taxon>
        <taxon>Partitiviridae</taxon>
    </lineage>
</organism>
<keyword evidence="2" id="KW-0167">Capsid protein</keyword>
<evidence type="ECO:0000256" key="1">
    <source>
        <dbReference type="SAM" id="MobiDB-lite"/>
    </source>
</evidence>
<feature type="compositionally biased region" description="Polar residues" evidence="1">
    <location>
        <begin position="1"/>
        <end position="14"/>
    </location>
</feature>
<evidence type="ECO:0000313" key="2">
    <source>
        <dbReference type="EMBL" id="QKO02082.1"/>
    </source>
</evidence>
<dbReference type="GO" id="GO:0019028">
    <property type="term" value="C:viral capsid"/>
    <property type="evidence" value="ECO:0007669"/>
    <property type="project" value="UniProtKB-KW"/>
</dbReference>
<keyword evidence="2" id="KW-0946">Virion</keyword>
<protein>
    <submittedName>
        <fullName evidence="2">Coat protein</fullName>
    </submittedName>
</protein>
<reference evidence="2" key="1">
    <citation type="journal article" date="2020" name="Virus Evol.">
        <title>Divergent RNA viruses in Macrophomina phaseolina exhibit potential as virocontrol agents.</title>
        <authorList>
            <person name="Wang J."/>
            <person name="Ni Y."/>
            <person name="Liu X."/>
            <person name="Zhao H."/>
            <person name="Xiao Y."/>
            <person name="Xiao X."/>
            <person name="Li S."/>
            <person name="Liu H."/>
        </authorList>
    </citation>
    <scope>NUCLEOTIDE SEQUENCE</scope>
    <source>
        <strain evidence="2">2015-003</strain>
    </source>
</reference>
<sequence length="435" mass="47895">MSSVNPSESASNPGDKQRKKNRPGKNARQAAKAKSESGTPTPSVSNASFFASQTPVDPVPQPGRFPVVFRAGAGEPTEDVPFDYNADKVNDIIDPLIERYIWNPRYAEFSDHSGYDDDTFDRDLTRMFLLAMAQQTVHAHVNMGLPLGDFSSIASTDVFVFTSLAAVVRQFGEFQDPSQGSRYLLKDYHTTVKALVRAASQVSTDHERNARVIRRMWLPAKLDDVRTKHIIAAALSRRVLDLAGVFLPVGVLSEYIFGEQWDAFNALKPLLGENEADRNRFDFLFSGYTSEASFVAKMSPDGPQRVLGELDLPWDDPNTNHLAFNMVPKVEFPELVDQWARKRSAVGKFLSITSGLANRSAACGSAAQLSSVSTLARHTTEVRTSVALSAPELSLLACFPPSAIVERFDPYNVVVSTSVSLSVRGTEFLQLDWIG</sequence>
<proteinExistence type="predicted"/>
<feature type="region of interest" description="Disordered" evidence="1">
    <location>
        <begin position="1"/>
        <end position="63"/>
    </location>
</feature>
<dbReference type="EMBL" id="MT035913">
    <property type="protein sequence ID" value="QKO02082.1"/>
    <property type="molecule type" value="Genomic_RNA"/>
</dbReference>
<dbReference type="InterPro" id="IPR048728">
    <property type="entry name" value="CP_partitivirus"/>
</dbReference>